<feature type="region of interest" description="Disordered" evidence="1">
    <location>
        <begin position="395"/>
        <end position="431"/>
    </location>
</feature>
<evidence type="ECO:0000259" key="5">
    <source>
        <dbReference type="PROSITE" id="PS50234"/>
    </source>
</evidence>
<protein>
    <submittedName>
        <fullName evidence="6">FHA domain-containing protein</fullName>
    </submittedName>
</protein>
<feature type="region of interest" description="Disordered" evidence="1">
    <location>
        <begin position="545"/>
        <end position="597"/>
    </location>
</feature>
<feature type="domain" description="FHA" evidence="4">
    <location>
        <begin position="466"/>
        <end position="517"/>
    </location>
</feature>
<dbReference type="PROSITE" id="PS50234">
    <property type="entry name" value="VWFA"/>
    <property type="match status" value="1"/>
</dbReference>
<dbReference type="SUPFAM" id="SSF49879">
    <property type="entry name" value="SMAD/FHA domain"/>
    <property type="match status" value="1"/>
</dbReference>
<keyword evidence="7" id="KW-1185">Reference proteome</keyword>
<name>A0ABX7NQ47_9BACT</name>
<dbReference type="Gene3D" id="3.40.50.410">
    <property type="entry name" value="von Willebrand factor, type A domain"/>
    <property type="match status" value="1"/>
</dbReference>
<dbReference type="CDD" id="cd00060">
    <property type="entry name" value="FHA"/>
    <property type="match status" value="1"/>
</dbReference>
<gene>
    <name evidence="6" type="ORF">JY651_30225</name>
</gene>
<reference evidence="6 7" key="1">
    <citation type="submission" date="2021-02" db="EMBL/GenBank/DDBJ databases">
        <title>De Novo genome assembly of isolated myxobacteria.</title>
        <authorList>
            <person name="Stevens D.C."/>
        </authorList>
    </citation>
    <scope>NUCLEOTIDE SEQUENCE [LARGE SCALE GENOMIC DNA]</scope>
    <source>
        <strain evidence="7">SCPEA02</strain>
    </source>
</reference>
<dbReference type="InterPro" id="IPR036465">
    <property type="entry name" value="vWFA_dom_sf"/>
</dbReference>
<dbReference type="SMART" id="SM00240">
    <property type="entry name" value="FHA"/>
    <property type="match status" value="1"/>
</dbReference>
<keyword evidence="2" id="KW-0472">Membrane</keyword>
<dbReference type="Pfam" id="PF00498">
    <property type="entry name" value="FHA"/>
    <property type="match status" value="1"/>
</dbReference>
<keyword evidence="2" id="KW-0812">Transmembrane</keyword>
<feature type="compositionally biased region" description="Low complexity" evidence="1">
    <location>
        <begin position="548"/>
        <end position="560"/>
    </location>
</feature>
<feature type="region of interest" description="Disordered" evidence="1">
    <location>
        <begin position="320"/>
        <end position="361"/>
    </location>
</feature>
<dbReference type="InterPro" id="IPR000253">
    <property type="entry name" value="FHA_dom"/>
</dbReference>
<dbReference type="RefSeq" id="WP_206721163.1">
    <property type="nucleotide sequence ID" value="NZ_CP071090.1"/>
</dbReference>
<dbReference type="CDD" id="cd00198">
    <property type="entry name" value="vWFA"/>
    <property type="match status" value="1"/>
</dbReference>
<dbReference type="PRINTS" id="PR01217">
    <property type="entry name" value="PRICHEXTENSN"/>
</dbReference>
<feature type="signal peptide" evidence="3">
    <location>
        <begin position="1"/>
        <end position="37"/>
    </location>
</feature>
<keyword evidence="3" id="KW-0732">Signal</keyword>
<evidence type="ECO:0000313" key="6">
    <source>
        <dbReference type="EMBL" id="QSQ19579.1"/>
    </source>
</evidence>
<dbReference type="EMBL" id="CP071090">
    <property type="protein sequence ID" value="QSQ19579.1"/>
    <property type="molecule type" value="Genomic_DNA"/>
</dbReference>
<accession>A0ABX7NQ47</accession>
<feature type="compositionally biased region" description="Pro residues" evidence="1">
    <location>
        <begin position="398"/>
        <end position="425"/>
    </location>
</feature>
<dbReference type="Proteomes" id="UP000662747">
    <property type="component" value="Chromosome"/>
</dbReference>
<keyword evidence="2" id="KW-1133">Transmembrane helix</keyword>
<feature type="chain" id="PRO_5045816030" evidence="3">
    <location>
        <begin position="38"/>
        <end position="597"/>
    </location>
</feature>
<evidence type="ECO:0000259" key="4">
    <source>
        <dbReference type="PROSITE" id="PS50006"/>
    </source>
</evidence>
<dbReference type="InterPro" id="IPR002035">
    <property type="entry name" value="VWF_A"/>
</dbReference>
<organism evidence="6 7">
    <name type="scientific">Pyxidicoccus parkwayensis</name>
    <dbReference type="NCBI Taxonomy" id="2813578"/>
    <lineage>
        <taxon>Bacteria</taxon>
        <taxon>Pseudomonadati</taxon>
        <taxon>Myxococcota</taxon>
        <taxon>Myxococcia</taxon>
        <taxon>Myxococcales</taxon>
        <taxon>Cystobacterineae</taxon>
        <taxon>Myxococcaceae</taxon>
        <taxon>Pyxidicoccus</taxon>
    </lineage>
</organism>
<evidence type="ECO:0000256" key="1">
    <source>
        <dbReference type="SAM" id="MobiDB-lite"/>
    </source>
</evidence>
<dbReference type="InterPro" id="IPR008984">
    <property type="entry name" value="SMAD_FHA_dom_sf"/>
</dbReference>
<dbReference type="SUPFAM" id="SSF53300">
    <property type="entry name" value="vWA-like"/>
    <property type="match status" value="1"/>
</dbReference>
<dbReference type="Pfam" id="PF00092">
    <property type="entry name" value="VWA"/>
    <property type="match status" value="1"/>
</dbReference>
<proteinExistence type="predicted"/>
<dbReference type="PANTHER" id="PTHR23308">
    <property type="entry name" value="NUCLEAR INHIBITOR OF PROTEIN PHOSPHATASE-1"/>
    <property type="match status" value="1"/>
</dbReference>
<dbReference type="InterPro" id="IPR050923">
    <property type="entry name" value="Cell_Proc_Reg/RNA_Proc"/>
</dbReference>
<evidence type="ECO:0000256" key="3">
    <source>
        <dbReference type="SAM" id="SignalP"/>
    </source>
</evidence>
<dbReference type="Gene3D" id="2.60.200.20">
    <property type="match status" value="1"/>
</dbReference>
<evidence type="ECO:0000256" key="2">
    <source>
        <dbReference type="SAM" id="Phobius"/>
    </source>
</evidence>
<dbReference type="PROSITE" id="PS50006">
    <property type="entry name" value="FHA_DOMAIN"/>
    <property type="match status" value="1"/>
</dbReference>
<sequence>MEGRRAVACSEVARSLSRAVKSLALLAALCAVLPASAAENGVRVLAVPPASGGTLQLQVEVEPDLDGSLRQGNGLDPSRFRALLEQSGGRVTAVRRMVDENQDAYTLLAFDQSGSFATYWPQALDLATAYVGALKGSRHTVSVMSFGMSRTTHCEEKTPAALTACLKGLASLGASQQVTRLKSYVQEAVREAVKKQPLASRGSREVIVFTDAGDESDALDVKTVAAEARELGVRVHVVCFTRTAKGRKLAQRLDEMRQLADGSGGRYLQVEDVKDPARVMVELAGALDRLYWLDVALCGVKPGQVYDNVSIEAVTGGQRTHWSEPVRFRQSTEGGATQPCTPQPAATPSPEQQPAATTAQAPAPASPSWWWLLLVGAGLAIAGTLVGLLARRRAPAATPAPPQPPAPQVVAPQPPPAPAPAPPTAAPMAPAAPWKDPFVTLPETRLVVKQGPAGLEPYYRVHKAEFTIGARSGEMDLAIEHPAISGHHATVQLYKTGNVFVVDQRSTNGTWVDGRRLEPGQRVQLKPGQSLRLSQHVELVLTQPGTQPRAAEPAPSASAPAPAPVAAPPAQGSPAPAPEGGRAKAKTLFAPAREDES</sequence>
<feature type="transmembrane region" description="Helical" evidence="2">
    <location>
        <begin position="369"/>
        <end position="390"/>
    </location>
</feature>
<feature type="domain" description="VWFA" evidence="5">
    <location>
        <begin position="105"/>
        <end position="290"/>
    </location>
</feature>
<evidence type="ECO:0000313" key="7">
    <source>
        <dbReference type="Proteomes" id="UP000662747"/>
    </source>
</evidence>
<feature type="compositionally biased region" description="Low complexity" evidence="1">
    <location>
        <begin position="348"/>
        <end position="361"/>
    </location>
</feature>